<accession>A0A1G9N217</accession>
<organism evidence="2 3">
    <name type="scientific">Siphonobacter aquaeclarae</name>
    <dbReference type="NCBI Taxonomy" id="563176"/>
    <lineage>
        <taxon>Bacteria</taxon>
        <taxon>Pseudomonadati</taxon>
        <taxon>Bacteroidota</taxon>
        <taxon>Cytophagia</taxon>
        <taxon>Cytophagales</taxon>
        <taxon>Cytophagaceae</taxon>
        <taxon>Siphonobacter</taxon>
    </lineage>
</organism>
<keyword evidence="1" id="KW-0732">Signal</keyword>
<dbReference type="Pfam" id="PF11751">
    <property type="entry name" value="PorP_SprF"/>
    <property type="match status" value="1"/>
</dbReference>
<dbReference type="Proteomes" id="UP000198901">
    <property type="component" value="Unassembled WGS sequence"/>
</dbReference>
<name>A0A1G9N217_9BACT</name>
<evidence type="ECO:0000256" key="1">
    <source>
        <dbReference type="SAM" id="SignalP"/>
    </source>
</evidence>
<dbReference type="AlphaFoldDB" id="A0A1G9N217"/>
<dbReference type="InterPro" id="IPR019861">
    <property type="entry name" value="PorP/SprF_Bacteroidetes"/>
</dbReference>
<feature type="signal peptide" evidence="1">
    <location>
        <begin position="1"/>
        <end position="20"/>
    </location>
</feature>
<dbReference type="OrthoDB" id="978914at2"/>
<evidence type="ECO:0000313" key="3">
    <source>
        <dbReference type="Proteomes" id="UP000198901"/>
    </source>
</evidence>
<protein>
    <submittedName>
        <fullName evidence="2">Type IX secretion system membrane protein, PorP/SprF family</fullName>
    </submittedName>
</protein>
<feature type="chain" id="PRO_5011597949" evidence="1">
    <location>
        <begin position="21"/>
        <end position="339"/>
    </location>
</feature>
<dbReference type="RefSeq" id="WP_143011068.1">
    <property type="nucleotide sequence ID" value="NZ_FNGS01000003.1"/>
</dbReference>
<dbReference type="EMBL" id="FNGS01000003">
    <property type="protein sequence ID" value="SDL80167.1"/>
    <property type="molecule type" value="Genomic_DNA"/>
</dbReference>
<evidence type="ECO:0000313" key="2">
    <source>
        <dbReference type="EMBL" id="SDL80167.1"/>
    </source>
</evidence>
<keyword evidence="3" id="KW-1185">Reference proteome</keyword>
<dbReference type="NCBIfam" id="TIGR03519">
    <property type="entry name" value="T9SS_PorP_fam"/>
    <property type="match status" value="1"/>
</dbReference>
<gene>
    <name evidence="2" type="ORF">SAMN04488090_1822</name>
</gene>
<sequence>MRQRYWLFLFLLLPLLPAEGQQRAQYSQYMLNQFVLNPALSGLEDFVDVKLGYRSQWAGLEGTPKTFYVAGHGALDKTDRTSSLSVRGPYGRPLGRTRTFRGQQPPPAHNGIGGIFLHDETGPSMRSTLMGTFAHHFVLNNRFKVSAGIGAGITQHTLDFDQLHLLNPNDPVVQQGKLSRIVPELSAGVLIYDPDFYLGLSVNQLLFKKLDYGTTGNSGYEWLGTLYNHYFLTAGYRIPITEEWSFLPSVMIKSVRPAPVSYDLNAKFSYLDRFWVGGSYRHRDAIVGLIGVNINYRLNLGYSYDFTLSDIRTVSRGTHEIVLGFMLRNRQRIICPRLF</sequence>
<dbReference type="STRING" id="563176.SAMN04488090_1822"/>
<reference evidence="2 3" key="1">
    <citation type="submission" date="2016-10" db="EMBL/GenBank/DDBJ databases">
        <authorList>
            <person name="de Groot N.N."/>
        </authorList>
    </citation>
    <scope>NUCLEOTIDE SEQUENCE [LARGE SCALE GENOMIC DNA]</scope>
    <source>
        <strain evidence="2 3">DSM 21668</strain>
    </source>
</reference>
<proteinExistence type="predicted"/>